<feature type="region of interest" description="Disordered" evidence="1">
    <location>
        <begin position="1"/>
        <end position="39"/>
    </location>
</feature>
<feature type="compositionally biased region" description="Basic and acidic residues" evidence="1">
    <location>
        <begin position="23"/>
        <end position="32"/>
    </location>
</feature>
<dbReference type="VEuPathDB" id="VectorBase:ACON012994"/>
<sequence length="266" mass="28249">MKQNSLSDSPVDKNTTTGCAEGGGKENNEPKKASLGSPKQATTLAQFAALSIGASTPVAMKSFTNLSDLAKHHLESKGTPPSFPATATSPRFAVPQLFKQPFACASPPTAVASGGGTAAPPSQSTDQQVLGQTGWILDLKSALIKKKPDATTVAAGSGKSLKQTGTASVDHIQYGFIDCDITETVKPTIDEFCTIDVSAVLERDLSSHRTLTSSPMGVVVGIRYRKRKLPVHVPHYFPKYTTVVPFRFDVPSPDDVVLGHIKKYRP</sequence>
<dbReference type="Proteomes" id="UP001105220">
    <property type="component" value="Unplaced"/>
</dbReference>
<accession>A0A6E8W6I6</accession>
<evidence type="ECO:0000313" key="2">
    <source>
        <dbReference type="EnsemblMetazoa" id="ACON012994-PA"/>
    </source>
</evidence>
<protein>
    <submittedName>
        <fullName evidence="2">Uncharacterized protein</fullName>
    </submittedName>
</protein>
<dbReference type="AlphaFoldDB" id="A0A6E8W6I6"/>
<reference key="1">
    <citation type="journal article" date="2019" name="Genes (Basel)">
        <title>A High-Quality De novo Genome Assembly from a Single Mosquito Using PacBio Sequencing.</title>
        <authorList>
            <person name="Kingan S.B."/>
            <person name="Heaton H."/>
            <person name="Cudini J."/>
            <person name="Lambert C.C."/>
            <person name="Baybayan P."/>
            <person name="Galvin B.D."/>
            <person name="Durbin R."/>
            <person name="Korlach J."/>
            <person name="Lawniczak M.K.N."/>
        </authorList>
    </citation>
    <scope>NUCLEOTIDE SEQUENCE [LARGE SCALE GENOMIC DNA]</scope>
    <source>
        <strain>Mali-NIH</strain>
    </source>
</reference>
<keyword evidence="3" id="KW-1185">Reference proteome</keyword>
<evidence type="ECO:0000313" key="3">
    <source>
        <dbReference type="Proteomes" id="UP001105220"/>
    </source>
</evidence>
<feature type="compositionally biased region" description="Polar residues" evidence="1">
    <location>
        <begin position="1"/>
        <end position="18"/>
    </location>
</feature>
<reference evidence="2" key="2">
    <citation type="submission" date="2020-05" db="UniProtKB">
        <authorList>
            <consortium name="EnsemblMetazoa"/>
        </authorList>
    </citation>
    <scope>IDENTIFICATION</scope>
    <source>
        <strain evidence="2">Ngousso</strain>
    </source>
</reference>
<proteinExistence type="predicted"/>
<organism evidence="2 3">
    <name type="scientific">Anopheles coluzzii</name>
    <name type="common">African malaria mosquito</name>
    <dbReference type="NCBI Taxonomy" id="1518534"/>
    <lineage>
        <taxon>Eukaryota</taxon>
        <taxon>Metazoa</taxon>
        <taxon>Ecdysozoa</taxon>
        <taxon>Arthropoda</taxon>
        <taxon>Hexapoda</taxon>
        <taxon>Insecta</taxon>
        <taxon>Pterygota</taxon>
        <taxon>Neoptera</taxon>
        <taxon>Endopterygota</taxon>
        <taxon>Diptera</taxon>
        <taxon>Nematocera</taxon>
        <taxon>Culicoidea</taxon>
        <taxon>Culicidae</taxon>
        <taxon>Anophelinae</taxon>
        <taxon>Anopheles</taxon>
    </lineage>
</organism>
<name>A0A6E8W6I6_ANOCL</name>
<dbReference type="EnsemblMetazoa" id="ACON012994-RA">
    <property type="protein sequence ID" value="ACON012994-PA"/>
    <property type="gene ID" value="ACON012994"/>
</dbReference>
<evidence type="ECO:0000256" key="1">
    <source>
        <dbReference type="SAM" id="MobiDB-lite"/>
    </source>
</evidence>